<gene>
    <name evidence="1" type="ORF">CTheo_1469</name>
</gene>
<dbReference type="InterPro" id="IPR051288">
    <property type="entry name" value="Serum_paraoxonase/arylesterase"/>
</dbReference>
<evidence type="ECO:0000313" key="2">
    <source>
        <dbReference type="Proteomes" id="UP000383932"/>
    </source>
</evidence>
<reference evidence="1 2" key="1">
    <citation type="journal article" date="2019" name="Fungal Biol. Biotechnol.">
        <title>Draft genome sequence of fastidious pathogen Ceratobasidium theobromae, which causes vascular-streak dieback in Theobroma cacao.</title>
        <authorList>
            <person name="Ali S.S."/>
            <person name="Asman A."/>
            <person name="Shao J."/>
            <person name="Firmansyah A.P."/>
            <person name="Susilo A.W."/>
            <person name="Rosmana A."/>
            <person name="McMahon P."/>
            <person name="Junaid M."/>
            <person name="Guest D."/>
            <person name="Kheng T.Y."/>
            <person name="Meinhardt L.W."/>
            <person name="Bailey B.A."/>
        </authorList>
    </citation>
    <scope>NUCLEOTIDE SEQUENCE [LARGE SCALE GENOMIC DNA]</scope>
    <source>
        <strain evidence="1 2">CT2</strain>
    </source>
</reference>
<dbReference type="AlphaFoldDB" id="A0A5N5QUD1"/>
<dbReference type="OrthoDB" id="5307922at2759"/>
<accession>A0A5N5QUD1</accession>
<dbReference type="SUPFAM" id="SSF63829">
    <property type="entry name" value="Calcium-dependent phosphotriesterase"/>
    <property type="match status" value="1"/>
</dbReference>
<dbReference type="InterPro" id="IPR011042">
    <property type="entry name" value="6-blade_b-propeller_TolB-like"/>
</dbReference>
<dbReference type="Proteomes" id="UP000383932">
    <property type="component" value="Unassembled WGS sequence"/>
</dbReference>
<dbReference type="PANTHER" id="PTHR11799">
    <property type="entry name" value="PARAOXONASE"/>
    <property type="match status" value="1"/>
</dbReference>
<proteinExistence type="predicted"/>
<keyword evidence="2" id="KW-1185">Reference proteome</keyword>
<dbReference type="Gene3D" id="2.120.10.30">
    <property type="entry name" value="TolB, C-terminal domain"/>
    <property type="match status" value="1"/>
</dbReference>
<dbReference type="PANTHER" id="PTHR11799:SF12">
    <property type="entry name" value="PARAOXONASE-RELATED"/>
    <property type="match status" value="1"/>
</dbReference>
<evidence type="ECO:0000313" key="1">
    <source>
        <dbReference type="EMBL" id="KAB5595181.1"/>
    </source>
</evidence>
<protein>
    <submittedName>
        <fullName evidence="1">Serum paraoxonase/arylesterase</fullName>
    </submittedName>
</protein>
<name>A0A5N5QUD1_9AGAM</name>
<organism evidence="1 2">
    <name type="scientific">Ceratobasidium theobromae</name>
    <dbReference type="NCBI Taxonomy" id="1582974"/>
    <lineage>
        <taxon>Eukaryota</taxon>
        <taxon>Fungi</taxon>
        <taxon>Dikarya</taxon>
        <taxon>Basidiomycota</taxon>
        <taxon>Agaricomycotina</taxon>
        <taxon>Agaricomycetes</taxon>
        <taxon>Cantharellales</taxon>
        <taxon>Ceratobasidiaceae</taxon>
        <taxon>Ceratobasidium</taxon>
    </lineage>
</organism>
<comment type="caution">
    <text evidence="1">The sequence shown here is derived from an EMBL/GenBank/DDBJ whole genome shotgun (WGS) entry which is preliminary data.</text>
</comment>
<dbReference type="EMBL" id="SSOP01000012">
    <property type="protein sequence ID" value="KAB5595181.1"/>
    <property type="molecule type" value="Genomic_DNA"/>
</dbReference>
<sequence>MFGYLGNSAPRCDVIATQIQLGFNLTITTIMPSVAATVATVVVLALGITYQVYVAPLLTLGGLYRTVEPLNTENCVGIEGIQACESMNRYLKTKSLLKSPELVIHPSGLVYLACASSPESRLFWSPAGDYLNATAVRARDSDDYVATYDHQSHKITKLSVVGLNDPRGLNLHGMDVVVDEHDPNLLWVYLVNHRPPLDALVDAHKVGADSVIEVFKTQLGANSMEWVRTFMDPSIIVTPNDVAGGTNGKEVWFTNDRQSRIGINRTLHLLFGIKSSSVGYCHTNTGCKIAAGELYASNGIVRTNEETFWVGSTMGGYVTVHERQADNTLVLTELVKVGLFTDNLSVSPDGSIIVATFPRVFDLMTKSFKNTSFTAPTSIHRITLNTERRSYFGEKYKIYEDGGDMGSSATSAAIYKDTLYLHGFMAHRLQICKLPRETLG</sequence>